<dbReference type="Proteomes" id="UP000050668">
    <property type="component" value="Unassembled WGS sequence"/>
</dbReference>
<evidence type="ECO:0000313" key="3">
    <source>
        <dbReference type="Proteomes" id="UP000050668"/>
    </source>
</evidence>
<evidence type="ECO:0008006" key="4">
    <source>
        <dbReference type="Google" id="ProtNLM"/>
    </source>
</evidence>
<dbReference type="EMBL" id="LGRV01000001">
    <property type="protein sequence ID" value="KOS71469.1"/>
    <property type="molecule type" value="Genomic_DNA"/>
</dbReference>
<feature type="signal peptide" evidence="1">
    <location>
        <begin position="1"/>
        <end position="21"/>
    </location>
</feature>
<organism evidence="2 3">
    <name type="scientific">Lysinibacillus contaminans</name>
    <dbReference type="NCBI Taxonomy" id="1293441"/>
    <lineage>
        <taxon>Bacteria</taxon>
        <taxon>Bacillati</taxon>
        <taxon>Bacillota</taxon>
        <taxon>Bacilli</taxon>
        <taxon>Bacillales</taxon>
        <taxon>Bacillaceae</taxon>
        <taxon>Lysinibacillus</taxon>
    </lineage>
</organism>
<comment type="caution">
    <text evidence="2">The sequence shown here is derived from an EMBL/GenBank/DDBJ whole genome shotgun (WGS) entry which is preliminary data.</text>
</comment>
<keyword evidence="1" id="KW-0732">Signal</keyword>
<evidence type="ECO:0000256" key="1">
    <source>
        <dbReference type="SAM" id="SignalP"/>
    </source>
</evidence>
<name>A0ABR5K5A8_9BACI</name>
<feature type="chain" id="PRO_5045915367" description="Lipoprotein" evidence="1">
    <location>
        <begin position="22"/>
        <end position="81"/>
    </location>
</feature>
<sequence length="81" mass="9384">MKTFRPIIVCTMLLSVVTACNQQNPEQDKFVIFAHHENMNDKLRESLSICLNTEEITYQVDDDKNVLIKNKDVDHAVMRCS</sequence>
<evidence type="ECO:0000313" key="2">
    <source>
        <dbReference type="EMBL" id="KOS71469.1"/>
    </source>
</evidence>
<dbReference type="PROSITE" id="PS51257">
    <property type="entry name" value="PROKAR_LIPOPROTEIN"/>
    <property type="match status" value="1"/>
</dbReference>
<dbReference type="RefSeq" id="WP_053581931.1">
    <property type="nucleotide sequence ID" value="NZ_LGRV01000001.1"/>
</dbReference>
<reference evidence="3" key="1">
    <citation type="submission" date="2015-07" db="EMBL/GenBank/DDBJ databases">
        <title>Fjat-14205 dsm 2895.</title>
        <authorList>
            <person name="Liu B."/>
            <person name="Wang J."/>
            <person name="Zhu Y."/>
            <person name="Liu G."/>
            <person name="Chen Q."/>
            <person name="Chen Z."/>
            <person name="Lan J."/>
            <person name="Che J."/>
            <person name="Ge C."/>
            <person name="Shi H."/>
            <person name="Pan Z."/>
            <person name="Liu X."/>
        </authorList>
    </citation>
    <scope>NUCLEOTIDE SEQUENCE [LARGE SCALE GENOMIC DNA]</scope>
    <source>
        <strain evidence="3">DSM 25560</strain>
    </source>
</reference>
<protein>
    <recommendedName>
        <fullName evidence="4">Lipoprotein</fullName>
    </recommendedName>
</protein>
<keyword evidence="3" id="KW-1185">Reference proteome</keyword>
<proteinExistence type="predicted"/>
<accession>A0ABR5K5A8</accession>
<gene>
    <name evidence="2" type="ORF">AEA09_00180</name>
</gene>